<accession>A0A0J9XI28</accession>
<dbReference type="SMART" id="SM00088">
    <property type="entry name" value="PINT"/>
    <property type="match status" value="1"/>
</dbReference>
<dbReference type="EMBL" id="CCBN010000016">
    <property type="protein sequence ID" value="CDO56606.1"/>
    <property type="molecule type" value="Genomic_DNA"/>
</dbReference>
<dbReference type="PANTHER" id="PTHR15350">
    <property type="entry name" value="COP9 SIGNALOSOME COMPLEX SUBUNIT 7/DENDRITIC CELL PROTEIN GA17"/>
    <property type="match status" value="1"/>
</dbReference>
<sequence>MEQLLTLLKSTPTISSPIVVDLIKRATANPKIFGYAELYHELTSALHVGGGVELSPAATQWVEYLRMFTYGSWADYKAHISDSIDESLPTLAEPQVRKLKQLTLLKLCATSNAESIPYVELSRALELGSASDGGVDELEQLVIETIYSGKLTAKLDTKNQALEVFQVTAGSDVDEKRLDEIIAVLDQWDEHTRALLEQVEASIDVNRQVKAQREAELTEALKTSA</sequence>
<dbReference type="OrthoDB" id="10265275at2759"/>
<dbReference type="PANTHER" id="PTHR15350:SF5">
    <property type="entry name" value="COP9 SIGNALOSOME COMPLEX SUBUNIT 7"/>
    <property type="match status" value="1"/>
</dbReference>
<keyword evidence="2" id="KW-0736">Signalosome</keyword>
<dbReference type="Proteomes" id="UP000242525">
    <property type="component" value="Unassembled WGS sequence"/>
</dbReference>
<organism evidence="4 5">
    <name type="scientific">Geotrichum candidum</name>
    <name type="common">Oospora lactis</name>
    <name type="synonym">Dipodascus geotrichum</name>
    <dbReference type="NCBI Taxonomy" id="1173061"/>
    <lineage>
        <taxon>Eukaryota</taxon>
        <taxon>Fungi</taxon>
        <taxon>Dikarya</taxon>
        <taxon>Ascomycota</taxon>
        <taxon>Saccharomycotina</taxon>
        <taxon>Dipodascomycetes</taxon>
        <taxon>Dipodascales</taxon>
        <taxon>Dipodascaceae</taxon>
        <taxon>Geotrichum</taxon>
    </lineage>
</organism>
<evidence type="ECO:0000256" key="2">
    <source>
        <dbReference type="ARBA" id="ARBA00022790"/>
    </source>
</evidence>
<reference evidence="4" key="1">
    <citation type="submission" date="2014-03" db="EMBL/GenBank/DDBJ databases">
        <authorList>
            <person name="Casaregola S."/>
        </authorList>
    </citation>
    <scope>NUCLEOTIDE SEQUENCE [LARGE SCALE GENOMIC DNA]</scope>
    <source>
        <strain evidence="4">CLIB 918</strain>
    </source>
</reference>
<dbReference type="STRING" id="1173061.A0A0J9XI28"/>
<protein>
    <recommendedName>
        <fullName evidence="3">PCI domain-containing protein</fullName>
    </recommendedName>
</protein>
<dbReference type="InterPro" id="IPR000717">
    <property type="entry name" value="PCI_dom"/>
</dbReference>
<comment type="caution">
    <text evidence="4">The sequence shown here is derived from an EMBL/GenBank/DDBJ whole genome shotgun (WGS) entry which is preliminary data.</text>
</comment>
<keyword evidence="5" id="KW-1185">Reference proteome</keyword>
<evidence type="ECO:0000313" key="4">
    <source>
        <dbReference type="EMBL" id="CDO56606.1"/>
    </source>
</evidence>
<dbReference type="Pfam" id="PF01399">
    <property type="entry name" value="PCI"/>
    <property type="match status" value="1"/>
</dbReference>
<gene>
    <name evidence="4" type="ORF">BN980_GECA16s00274g</name>
</gene>
<evidence type="ECO:0000259" key="3">
    <source>
        <dbReference type="PROSITE" id="PS50250"/>
    </source>
</evidence>
<evidence type="ECO:0000256" key="1">
    <source>
        <dbReference type="ARBA" id="ARBA00008482"/>
    </source>
</evidence>
<proteinExistence type="inferred from homology"/>
<dbReference type="AlphaFoldDB" id="A0A0J9XI28"/>
<comment type="similarity">
    <text evidence="1">Belongs to the CSN7/EIF3M family. CSN7 subfamily.</text>
</comment>
<dbReference type="PROSITE" id="PS50250">
    <property type="entry name" value="PCI"/>
    <property type="match status" value="1"/>
</dbReference>
<evidence type="ECO:0000313" key="5">
    <source>
        <dbReference type="Proteomes" id="UP000242525"/>
    </source>
</evidence>
<dbReference type="InterPro" id="IPR045237">
    <property type="entry name" value="COPS7/eIF3m"/>
</dbReference>
<dbReference type="GO" id="GO:0008180">
    <property type="term" value="C:COP9 signalosome"/>
    <property type="evidence" value="ECO:0007669"/>
    <property type="project" value="UniProtKB-KW"/>
</dbReference>
<feature type="domain" description="PCI" evidence="3">
    <location>
        <begin position="1"/>
        <end position="169"/>
    </location>
</feature>
<name>A0A0J9XI28_GEOCN</name>